<dbReference type="EMBL" id="JABELD010000160">
    <property type="protein sequence ID" value="MBU2739948.1"/>
    <property type="molecule type" value="Genomic_DNA"/>
</dbReference>
<name>A0ABS5ZTH6_9PROT</name>
<accession>A0ABS5ZTH6</accession>
<organism evidence="1 2">
    <name type="scientific">Acidithiobacillus concretivorus</name>
    <dbReference type="NCBI Taxonomy" id="3063952"/>
    <lineage>
        <taxon>Bacteria</taxon>
        <taxon>Pseudomonadati</taxon>
        <taxon>Pseudomonadota</taxon>
        <taxon>Acidithiobacillia</taxon>
        <taxon>Acidithiobacillales</taxon>
        <taxon>Acidithiobacillaceae</taxon>
        <taxon>Acidithiobacillus</taxon>
    </lineage>
</organism>
<evidence type="ECO:0000313" key="1">
    <source>
        <dbReference type="EMBL" id="MBU2739948.1"/>
    </source>
</evidence>
<evidence type="ECO:0000313" key="2">
    <source>
        <dbReference type="Proteomes" id="UP001197028"/>
    </source>
</evidence>
<keyword evidence="2" id="KW-1185">Reference proteome</keyword>
<proteinExistence type="predicted"/>
<protein>
    <submittedName>
        <fullName evidence="1">Uncharacterized protein</fullName>
    </submittedName>
</protein>
<dbReference type="Proteomes" id="UP001197028">
    <property type="component" value="Unassembled WGS sequence"/>
</dbReference>
<gene>
    <name evidence="1" type="ORF">HJG40_14420</name>
</gene>
<reference evidence="1 2" key="1">
    <citation type="journal article" date="2021" name="ISME J.">
        <title>Genomic evolution of the class Acidithiobacillia: deep-branching Proteobacteria living in extreme acidic conditions.</title>
        <authorList>
            <person name="Moya-Beltran A."/>
            <person name="Beard S."/>
            <person name="Rojas-Villalobos C."/>
            <person name="Issotta F."/>
            <person name="Gallardo Y."/>
            <person name="Ulloa R."/>
            <person name="Giaveno A."/>
            <person name="Degli Esposti M."/>
            <person name="Johnson D.B."/>
            <person name="Quatrini R."/>
        </authorList>
    </citation>
    <scope>NUCLEOTIDE SEQUENCE [LARGE SCALE GENOMIC DNA]</scope>
    <source>
        <strain evidence="1 2">ATCC 19703</strain>
    </source>
</reference>
<sequence>MHQSPGGSNSFSVWLDVYAVRVACRLIADIQQRKANDIIRPVAVIHLAATRDGNAAAVARHQ</sequence>
<comment type="caution">
    <text evidence="1">The sequence shown here is derived from an EMBL/GenBank/DDBJ whole genome shotgun (WGS) entry which is preliminary data.</text>
</comment>